<comment type="caution">
    <text evidence="2">The sequence shown here is derived from an EMBL/GenBank/DDBJ whole genome shotgun (WGS) entry which is preliminary data.</text>
</comment>
<gene>
    <name evidence="2" type="ORF">CCHLO57077_00005596</name>
</gene>
<evidence type="ECO:0000256" key="1">
    <source>
        <dbReference type="SAM" id="MobiDB-lite"/>
    </source>
</evidence>
<reference evidence="2" key="1">
    <citation type="submission" date="2023-01" db="EMBL/GenBank/DDBJ databases">
        <authorList>
            <person name="Piombo E."/>
        </authorList>
    </citation>
    <scope>NUCLEOTIDE SEQUENCE</scope>
</reference>
<sequence>MHARIVIQHLLYSGQNLGVGSSRRSNDALVVRQRPADSEIQSVAVNVGDLPPGLADDEVAGRVVPDLLLVGGLDGQAQVDVAGATGNGAVLGLAVHAHAGLGNSELLGDVRLVAVGGVAGLNALAEGGVGEGVDGPHGDGPAPLFLGGGGEGPAGGALPQDGGEEHTLSKVGGFSLGLNSGFTAAIGISNSGVRQLMAGQ</sequence>
<proteinExistence type="predicted"/>
<dbReference type="AlphaFoldDB" id="A0AA35MIV2"/>
<keyword evidence="3" id="KW-1185">Reference proteome</keyword>
<evidence type="ECO:0000313" key="2">
    <source>
        <dbReference type="EMBL" id="CAI6097902.1"/>
    </source>
</evidence>
<name>A0AA35MIV2_9HYPO</name>
<dbReference type="EMBL" id="CABFNP030001297">
    <property type="protein sequence ID" value="CAI6097902.1"/>
    <property type="molecule type" value="Genomic_DNA"/>
</dbReference>
<evidence type="ECO:0000313" key="3">
    <source>
        <dbReference type="Proteomes" id="UP001160390"/>
    </source>
</evidence>
<feature type="region of interest" description="Disordered" evidence="1">
    <location>
        <begin position="147"/>
        <end position="166"/>
    </location>
</feature>
<organism evidence="2 3">
    <name type="scientific">Clonostachys chloroleuca</name>
    <dbReference type="NCBI Taxonomy" id="1926264"/>
    <lineage>
        <taxon>Eukaryota</taxon>
        <taxon>Fungi</taxon>
        <taxon>Dikarya</taxon>
        <taxon>Ascomycota</taxon>
        <taxon>Pezizomycotina</taxon>
        <taxon>Sordariomycetes</taxon>
        <taxon>Hypocreomycetidae</taxon>
        <taxon>Hypocreales</taxon>
        <taxon>Bionectriaceae</taxon>
        <taxon>Clonostachys</taxon>
    </lineage>
</organism>
<protein>
    <submittedName>
        <fullName evidence="2">Uncharacterized protein</fullName>
    </submittedName>
</protein>
<accession>A0AA35MIV2</accession>
<dbReference type="Proteomes" id="UP001160390">
    <property type="component" value="Unassembled WGS sequence"/>
</dbReference>